<protein>
    <recommendedName>
        <fullName evidence="2">DUF397 domain-containing protein</fullName>
    </recommendedName>
</protein>
<gene>
    <name evidence="1" type="ORF">S12H4_35099</name>
</gene>
<dbReference type="AlphaFoldDB" id="X1ST41"/>
<accession>X1ST41</accession>
<name>X1ST41_9ZZZZ</name>
<reference evidence="1" key="1">
    <citation type="journal article" date="2014" name="Front. Microbiol.">
        <title>High frequency of phylogenetically diverse reductive dehalogenase-homologous genes in deep subseafloor sedimentary metagenomes.</title>
        <authorList>
            <person name="Kawai M."/>
            <person name="Futagami T."/>
            <person name="Toyoda A."/>
            <person name="Takaki Y."/>
            <person name="Nishi S."/>
            <person name="Hori S."/>
            <person name="Arai W."/>
            <person name="Tsubouchi T."/>
            <person name="Morono Y."/>
            <person name="Uchiyama I."/>
            <person name="Ito T."/>
            <person name="Fujiyama A."/>
            <person name="Inagaki F."/>
            <person name="Takami H."/>
        </authorList>
    </citation>
    <scope>NUCLEOTIDE SEQUENCE</scope>
    <source>
        <strain evidence="1">Expedition CK06-06</strain>
    </source>
</reference>
<organism evidence="1">
    <name type="scientific">marine sediment metagenome</name>
    <dbReference type="NCBI Taxonomy" id="412755"/>
    <lineage>
        <taxon>unclassified sequences</taxon>
        <taxon>metagenomes</taxon>
        <taxon>ecological metagenomes</taxon>
    </lineage>
</organism>
<evidence type="ECO:0008006" key="2">
    <source>
        <dbReference type="Google" id="ProtNLM"/>
    </source>
</evidence>
<evidence type="ECO:0000313" key="1">
    <source>
        <dbReference type="EMBL" id="GAI96103.1"/>
    </source>
</evidence>
<dbReference type="EMBL" id="BARW01020820">
    <property type="protein sequence ID" value="GAI96103.1"/>
    <property type="molecule type" value="Genomic_DNA"/>
</dbReference>
<proteinExistence type="predicted"/>
<comment type="caution">
    <text evidence="1">The sequence shown here is derived from an EMBL/GenBank/DDBJ whole genome shotgun (WGS) entry which is preliminary data.</text>
</comment>
<sequence length="52" mass="6006">MRKIMICGKSECCPKVEIYDEEVKIGEGGNFCVLKKHQWKSLVEKIKSGELY</sequence>